<evidence type="ECO:0000256" key="9">
    <source>
        <dbReference type="ARBA" id="ARBA00023242"/>
    </source>
</evidence>
<keyword evidence="7" id="KW-0238">DNA-binding</keyword>
<evidence type="ECO:0000256" key="3">
    <source>
        <dbReference type="ARBA" id="ARBA00022737"/>
    </source>
</evidence>
<dbReference type="InterPro" id="IPR036236">
    <property type="entry name" value="Znf_C2H2_sf"/>
</dbReference>
<evidence type="ECO:0000256" key="5">
    <source>
        <dbReference type="ARBA" id="ARBA00022833"/>
    </source>
</evidence>
<keyword evidence="14" id="KW-1185">Reference proteome</keyword>
<dbReference type="InterPro" id="IPR008906">
    <property type="entry name" value="HATC_C_dom"/>
</dbReference>
<proteinExistence type="predicted"/>
<dbReference type="GO" id="GO:0003677">
    <property type="term" value="F:DNA binding"/>
    <property type="evidence" value="ECO:0007669"/>
    <property type="project" value="UniProtKB-KW"/>
</dbReference>
<dbReference type="AlphaFoldDB" id="A0A673LJM4"/>
<dbReference type="Ensembl" id="ENSSRHT00000078146.1">
    <property type="protein sequence ID" value="ENSSRHP00000076073.1"/>
    <property type="gene ID" value="ENSSRHG00000037777.1"/>
</dbReference>
<evidence type="ECO:0000256" key="6">
    <source>
        <dbReference type="ARBA" id="ARBA00023015"/>
    </source>
</evidence>
<keyword evidence="9" id="KW-0539">Nucleus</keyword>
<gene>
    <name evidence="13" type="primary">LOC107728236</name>
</gene>
<feature type="region of interest" description="Disordered" evidence="11">
    <location>
        <begin position="972"/>
        <end position="1002"/>
    </location>
</feature>
<keyword evidence="3" id="KW-0677">Repeat</keyword>
<dbReference type="GO" id="GO:0005634">
    <property type="term" value="C:nucleus"/>
    <property type="evidence" value="ECO:0007669"/>
    <property type="project" value="UniProtKB-SubCell"/>
</dbReference>
<evidence type="ECO:0000256" key="7">
    <source>
        <dbReference type="ARBA" id="ARBA00023125"/>
    </source>
</evidence>
<dbReference type="GO" id="GO:0046983">
    <property type="term" value="F:protein dimerization activity"/>
    <property type="evidence" value="ECO:0007669"/>
    <property type="project" value="InterPro"/>
</dbReference>
<dbReference type="Gene3D" id="3.30.160.60">
    <property type="entry name" value="Classic Zinc Finger"/>
    <property type="match status" value="2"/>
</dbReference>
<evidence type="ECO:0000256" key="1">
    <source>
        <dbReference type="ARBA" id="ARBA00004123"/>
    </source>
</evidence>
<evidence type="ECO:0000259" key="12">
    <source>
        <dbReference type="PROSITE" id="PS50157"/>
    </source>
</evidence>
<dbReference type="PANTHER" id="PTHR24383">
    <property type="entry name" value="ZINC FINGER PROTEIN"/>
    <property type="match status" value="1"/>
</dbReference>
<feature type="compositionally biased region" description="Polar residues" evidence="11">
    <location>
        <begin position="211"/>
        <end position="244"/>
    </location>
</feature>
<feature type="region of interest" description="Disordered" evidence="11">
    <location>
        <begin position="206"/>
        <end position="244"/>
    </location>
</feature>
<evidence type="ECO:0000256" key="8">
    <source>
        <dbReference type="ARBA" id="ARBA00023163"/>
    </source>
</evidence>
<feature type="domain" description="C2H2-type" evidence="12">
    <location>
        <begin position="120"/>
        <end position="147"/>
    </location>
</feature>
<dbReference type="PANTHER" id="PTHR24383:SF12">
    <property type="entry name" value="ZINC FINGER PROTEIN 618"/>
    <property type="match status" value="1"/>
</dbReference>
<evidence type="ECO:0000256" key="4">
    <source>
        <dbReference type="ARBA" id="ARBA00022771"/>
    </source>
</evidence>
<dbReference type="Pfam" id="PF05699">
    <property type="entry name" value="Dimer_Tnp_hAT"/>
    <property type="match status" value="1"/>
</dbReference>
<dbReference type="InterPro" id="IPR013087">
    <property type="entry name" value="Znf_C2H2_type"/>
</dbReference>
<sequence length="1098" mass="121108">MSCQEVPNPSQEPKDTAVVPTEAGATQAVPTTSPKLPSVSVKAEVASPESVASNGKASDPNCEFISRNSDFITRSYICGVCGKKYKYYNCFQTHVRAHTDTEAAASGEGASLGINSSFRYTCDVCGKKYKYYSCFQEHRDLHAVDDPYDHVIPVEDLKGETESYQKMGPKTGSYTCEYCGKQYKYFNPYQEHVALHAPMKGNYGLKMEGKMSSQSGQSSRADINNSQNSSDTPNSRTYSSRPSPQKTYTCGACGIQFQFYNNLLEHMQSHAADNENHVKDESPKPCQAPVATQEQMWKSPQPAQQRNHVPSFQNRLLPEKERQQVAERLLRVMCVDLGLLGVLSSKDFLKLAQTLVDTGSRNGAYSIREALGDMSSLALKQLPRMYNQVKVKVTCALGSNSSLGIAVTCHSQTLGPDSCYLLTAYQVEGVRLRRYVLGLKEASLRESPEQIHHWVQNVLSEFVMSEIRTVYVTEPRLSSLAFCGRTGIGLRCTGCSLTATVQAVLGRRNLQARGLRELGELLATCRDIAATTSFSHEEKAAEEPAAPPCWDAVAEALLKVHENFEATCEAYGRSKSIILECAGQFHRFSNRLLPEKERQQVAERLLRVMCVDLGLLGVLSSKDFLKLAQTLVDTGSRNGAYSIREALGDMSSLALKQLPRMYNQVKVKVTCALGSNSSLGIAVTCHSQTLGPDSCYLLTAYQVEGVRLRRYVLGLKEASLRESPEQIHHWVQNVLSEFVMSEIRTVYVTEPRLSSLAFCGRTGIGLRCTGCSLTATVQAVLGRRNLQARGLHELGELLATCRDIAATTSFSHEEKAAEEPAAPPCWDAVAEALLKVHENFEATCEAYGRSKSTVPLLQGLNKHLLGTLACLLAPLRQAAQELSVERCPTLQHVLPVYLRLEKLFTSKAGEAGAGSKLCHYFLEALKENFKVERVHQVAMILDPQLKLRPVPAYQHEDIISRVCDIAANMREAGSGGSGGTSVDERDSEGPSAPKRGRLDCGLERPSCDAEEPQVRKELFQYLGEPLFNGTGDLLQYWSSVMDRYPRLSRLALWLLAVPAVAVHGECVSICEQTLAMKRKQQVTAEEMNKLVFLKSNFA</sequence>
<dbReference type="InterPro" id="IPR012337">
    <property type="entry name" value="RNaseH-like_sf"/>
</dbReference>
<evidence type="ECO:0000313" key="13">
    <source>
        <dbReference type="Ensembl" id="ENSSRHP00000076073.1"/>
    </source>
</evidence>
<dbReference type="SUPFAM" id="SSF53098">
    <property type="entry name" value="Ribonuclease H-like"/>
    <property type="match status" value="1"/>
</dbReference>
<evidence type="ECO:0000256" key="11">
    <source>
        <dbReference type="SAM" id="MobiDB-lite"/>
    </source>
</evidence>
<name>A0A673LJM4_9TELE</name>
<evidence type="ECO:0000256" key="10">
    <source>
        <dbReference type="PROSITE-ProRule" id="PRU00042"/>
    </source>
</evidence>
<feature type="compositionally biased region" description="Polar residues" evidence="11">
    <location>
        <begin position="1"/>
        <end position="11"/>
    </location>
</feature>
<keyword evidence="2" id="KW-0479">Metal-binding</keyword>
<evidence type="ECO:0000256" key="2">
    <source>
        <dbReference type="ARBA" id="ARBA00022723"/>
    </source>
</evidence>
<evidence type="ECO:0000313" key="14">
    <source>
        <dbReference type="Proteomes" id="UP000472270"/>
    </source>
</evidence>
<accession>A0A673LJM4</accession>
<dbReference type="SMART" id="SM00355">
    <property type="entry name" value="ZnF_C2H2"/>
    <property type="match status" value="4"/>
</dbReference>
<feature type="domain" description="C2H2-type" evidence="12">
    <location>
        <begin position="76"/>
        <end position="103"/>
    </location>
</feature>
<protein>
    <submittedName>
        <fullName evidence="13">Zinc finger protein 618-like</fullName>
    </submittedName>
</protein>
<reference evidence="13" key="1">
    <citation type="submission" date="2025-08" db="UniProtKB">
        <authorList>
            <consortium name="Ensembl"/>
        </authorList>
    </citation>
    <scope>IDENTIFICATION</scope>
</reference>
<organism evidence="13 14">
    <name type="scientific">Sinocyclocheilus rhinocerous</name>
    <dbReference type="NCBI Taxonomy" id="307959"/>
    <lineage>
        <taxon>Eukaryota</taxon>
        <taxon>Metazoa</taxon>
        <taxon>Chordata</taxon>
        <taxon>Craniata</taxon>
        <taxon>Vertebrata</taxon>
        <taxon>Euteleostomi</taxon>
        <taxon>Actinopterygii</taxon>
        <taxon>Neopterygii</taxon>
        <taxon>Teleostei</taxon>
        <taxon>Ostariophysi</taxon>
        <taxon>Cypriniformes</taxon>
        <taxon>Cyprinidae</taxon>
        <taxon>Cyprininae</taxon>
        <taxon>Sinocyclocheilus</taxon>
    </lineage>
</organism>
<dbReference type="SUPFAM" id="SSF140996">
    <property type="entry name" value="Hermes dimerisation domain"/>
    <property type="match status" value="2"/>
</dbReference>
<dbReference type="SUPFAM" id="SSF57667">
    <property type="entry name" value="beta-beta-alpha zinc fingers"/>
    <property type="match status" value="2"/>
</dbReference>
<reference evidence="13" key="2">
    <citation type="submission" date="2025-09" db="UniProtKB">
        <authorList>
            <consortium name="Ensembl"/>
        </authorList>
    </citation>
    <scope>IDENTIFICATION</scope>
</reference>
<dbReference type="GO" id="GO:0008270">
    <property type="term" value="F:zinc ion binding"/>
    <property type="evidence" value="ECO:0007669"/>
    <property type="project" value="UniProtKB-KW"/>
</dbReference>
<feature type="domain" description="C2H2-type" evidence="12">
    <location>
        <begin position="174"/>
        <end position="201"/>
    </location>
</feature>
<keyword evidence="6" id="KW-0805">Transcription regulation</keyword>
<comment type="subcellular location">
    <subcellularLocation>
        <location evidence="1">Nucleus</location>
    </subcellularLocation>
</comment>
<dbReference type="Proteomes" id="UP000472270">
    <property type="component" value="Unassembled WGS sequence"/>
</dbReference>
<keyword evidence="4 10" id="KW-0863">Zinc-finger</keyword>
<keyword evidence="5" id="KW-0862">Zinc</keyword>
<keyword evidence="8" id="KW-0804">Transcription</keyword>
<feature type="region of interest" description="Disordered" evidence="11">
    <location>
        <begin position="1"/>
        <end position="40"/>
    </location>
</feature>
<feature type="domain" description="C2H2-type" evidence="12">
    <location>
        <begin position="248"/>
        <end position="275"/>
    </location>
</feature>
<dbReference type="PROSITE" id="PS00028">
    <property type="entry name" value="ZINC_FINGER_C2H2_1"/>
    <property type="match status" value="4"/>
</dbReference>
<dbReference type="PROSITE" id="PS50157">
    <property type="entry name" value="ZINC_FINGER_C2H2_2"/>
    <property type="match status" value="4"/>
</dbReference>